<dbReference type="PANTHER" id="PTHR43668:SF2">
    <property type="entry name" value="ALLANTOINASE"/>
    <property type="match status" value="1"/>
</dbReference>
<evidence type="ECO:0000256" key="2">
    <source>
        <dbReference type="ARBA" id="ARBA00004968"/>
    </source>
</evidence>
<dbReference type="PANTHER" id="PTHR43668">
    <property type="entry name" value="ALLANTOINASE"/>
    <property type="match status" value="1"/>
</dbReference>
<evidence type="ECO:0000256" key="4">
    <source>
        <dbReference type="ARBA" id="ARBA00011881"/>
    </source>
</evidence>
<keyword evidence="11" id="KW-1185">Reference proteome</keyword>
<keyword evidence="6" id="KW-0479">Metal-binding</keyword>
<evidence type="ECO:0000256" key="6">
    <source>
        <dbReference type="ARBA" id="ARBA00022723"/>
    </source>
</evidence>
<protein>
    <recommendedName>
        <fullName evidence="5">allantoinase</fullName>
        <ecNumber evidence="5">3.5.2.5</ecNumber>
    </recommendedName>
</protein>
<name>A0ABP7CNZ6_9MICC</name>
<keyword evidence="8" id="KW-0862">Zinc</keyword>
<evidence type="ECO:0000256" key="5">
    <source>
        <dbReference type="ARBA" id="ARBA00012863"/>
    </source>
</evidence>
<evidence type="ECO:0000313" key="11">
    <source>
        <dbReference type="Proteomes" id="UP001500752"/>
    </source>
</evidence>
<dbReference type="SUPFAM" id="SSF51556">
    <property type="entry name" value="Metallo-dependent hydrolases"/>
    <property type="match status" value="1"/>
</dbReference>
<dbReference type="Proteomes" id="UP001500752">
    <property type="component" value="Unassembled WGS sequence"/>
</dbReference>
<dbReference type="Pfam" id="PF01979">
    <property type="entry name" value="Amidohydro_1"/>
    <property type="match status" value="1"/>
</dbReference>
<keyword evidence="7" id="KW-0378">Hydrolase</keyword>
<dbReference type="EMBL" id="BAABEO010000023">
    <property type="protein sequence ID" value="GAA3693869.1"/>
    <property type="molecule type" value="Genomic_DNA"/>
</dbReference>
<reference evidence="11" key="1">
    <citation type="journal article" date="2019" name="Int. J. Syst. Evol. Microbiol.">
        <title>The Global Catalogue of Microorganisms (GCM) 10K type strain sequencing project: providing services to taxonomists for standard genome sequencing and annotation.</title>
        <authorList>
            <consortium name="The Broad Institute Genomics Platform"/>
            <consortium name="The Broad Institute Genome Sequencing Center for Infectious Disease"/>
            <person name="Wu L."/>
            <person name="Ma J."/>
        </authorList>
    </citation>
    <scope>NUCLEOTIDE SEQUENCE [LARGE SCALE GENOMIC DNA]</scope>
    <source>
        <strain evidence="11">JCM 30742</strain>
    </source>
</reference>
<comment type="pathway">
    <text evidence="2">Nitrogen metabolism; (S)-allantoin degradation; allantoate from (S)-allantoin: step 1/1.</text>
</comment>
<evidence type="ECO:0000259" key="9">
    <source>
        <dbReference type="Pfam" id="PF01979"/>
    </source>
</evidence>
<dbReference type="NCBIfam" id="TIGR03178">
    <property type="entry name" value="allantoinase"/>
    <property type="match status" value="1"/>
</dbReference>
<evidence type="ECO:0000256" key="8">
    <source>
        <dbReference type="ARBA" id="ARBA00022833"/>
    </source>
</evidence>
<gene>
    <name evidence="10" type="primary">allB</name>
    <name evidence="10" type="ORF">GCM10023081_34010</name>
</gene>
<proteinExistence type="inferred from homology"/>
<dbReference type="InterPro" id="IPR006680">
    <property type="entry name" value="Amidohydro-rel"/>
</dbReference>
<accession>A0ABP7CNZ6</accession>
<dbReference type="InterPro" id="IPR032466">
    <property type="entry name" value="Metal_Hydrolase"/>
</dbReference>
<dbReference type="EC" id="3.5.2.5" evidence="5"/>
<sequence>MSAIRIAAANVLVEGAFVPAELEIDGGRIAAVRRLGAAPLPGTTAAPADVVVPASTLVLPGNVDTHVHINEPGRTQWEGFASATTAAALGGTTTVVDMPLNSIPPTTTVENLHAKRDAAAGKLRVDTGFWGGIVPGNTASLRPLWEAGVFGFKCFLLDSGVPEFPPVDPAQLREAMREVASFGGLVIVHAEDARTIAAAPARASAAYTDFVLSRPDAAELAAIAGLIDAVRETGCRTHILHLSSARALETISAAKAEGLPLTVETCPHYLCFDAEAIPDGAPEFKCCPPIRDAGNRDALWQGLREGLIDCIVSDHSPSTAAEKYRGAPDLQQAWGGISGLQVGFAAVAHQARTRGIGLEAVSRWMSAAPAALAGLGAKGAIEAGRDADLVFYDPTLPHTVSADALAHRNPLSAYHGMEITGAVTGTMLRGRMLFGPDGGAPSAAGGDAGTKAGLAVTGGFLAGPGAVRAGGPGWALPRGAASASAGLASAGAGPGAGTAAGEGGA</sequence>
<evidence type="ECO:0000256" key="7">
    <source>
        <dbReference type="ARBA" id="ARBA00022801"/>
    </source>
</evidence>
<evidence type="ECO:0000313" key="10">
    <source>
        <dbReference type="EMBL" id="GAA3693869.1"/>
    </source>
</evidence>
<dbReference type="InterPro" id="IPR011059">
    <property type="entry name" value="Metal-dep_hydrolase_composite"/>
</dbReference>
<evidence type="ECO:0000256" key="1">
    <source>
        <dbReference type="ARBA" id="ARBA00001947"/>
    </source>
</evidence>
<comment type="caution">
    <text evidence="10">The sequence shown here is derived from an EMBL/GenBank/DDBJ whole genome shotgun (WGS) entry which is preliminary data.</text>
</comment>
<dbReference type="SUPFAM" id="SSF51338">
    <property type="entry name" value="Composite domain of metallo-dependent hydrolases"/>
    <property type="match status" value="1"/>
</dbReference>
<comment type="subunit">
    <text evidence="4">Homotetramer.</text>
</comment>
<comment type="cofactor">
    <cofactor evidence="1">
        <name>Zn(2+)</name>
        <dbReference type="ChEBI" id="CHEBI:29105"/>
    </cofactor>
</comment>
<dbReference type="InterPro" id="IPR050138">
    <property type="entry name" value="DHOase/Allantoinase_Hydrolase"/>
</dbReference>
<organism evidence="10 11">
    <name type="scientific">Arthrobacter ginkgonis</name>
    <dbReference type="NCBI Taxonomy" id="1630594"/>
    <lineage>
        <taxon>Bacteria</taxon>
        <taxon>Bacillati</taxon>
        <taxon>Actinomycetota</taxon>
        <taxon>Actinomycetes</taxon>
        <taxon>Micrococcales</taxon>
        <taxon>Micrococcaceae</taxon>
        <taxon>Arthrobacter</taxon>
    </lineage>
</organism>
<evidence type="ECO:0000256" key="3">
    <source>
        <dbReference type="ARBA" id="ARBA00010368"/>
    </source>
</evidence>
<feature type="domain" description="Amidohydrolase-related" evidence="9">
    <location>
        <begin position="57"/>
        <end position="432"/>
    </location>
</feature>
<dbReference type="RefSeq" id="WP_345152630.1">
    <property type="nucleotide sequence ID" value="NZ_BAABEO010000023.1"/>
</dbReference>
<dbReference type="InterPro" id="IPR017593">
    <property type="entry name" value="Allantoinase"/>
</dbReference>
<comment type="similarity">
    <text evidence="3">Belongs to the metallo-dependent hydrolases superfamily. Allantoinase family.</text>
</comment>
<dbReference type="Gene3D" id="3.20.20.140">
    <property type="entry name" value="Metal-dependent hydrolases"/>
    <property type="match status" value="1"/>
</dbReference>